<keyword evidence="1" id="KW-0479">Metal-binding</keyword>
<evidence type="ECO:0000313" key="8">
    <source>
        <dbReference type="EMBL" id="KAK8039233.1"/>
    </source>
</evidence>
<dbReference type="PANTHER" id="PTHR14950:SF37">
    <property type="entry name" value="ENDORIBONUCLEASE DICER"/>
    <property type="match status" value="1"/>
</dbReference>
<dbReference type="InterPro" id="IPR036389">
    <property type="entry name" value="RNase_III_sf"/>
</dbReference>
<evidence type="ECO:0000256" key="1">
    <source>
        <dbReference type="ARBA" id="ARBA00022723"/>
    </source>
</evidence>
<gene>
    <name evidence="8" type="ORF">PG993_007644</name>
</gene>
<dbReference type="InterPro" id="IPR014720">
    <property type="entry name" value="dsRBD_dom"/>
</dbReference>
<dbReference type="PANTHER" id="PTHR14950">
    <property type="entry name" value="DICER-RELATED"/>
    <property type="match status" value="1"/>
</dbReference>
<evidence type="ECO:0000259" key="7">
    <source>
        <dbReference type="PROSITE" id="PS50142"/>
    </source>
</evidence>
<reference evidence="8 9" key="1">
    <citation type="submission" date="2023-01" db="EMBL/GenBank/DDBJ databases">
        <title>Analysis of 21 Apiospora genomes using comparative genomics revels a genus with tremendous synthesis potential of carbohydrate active enzymes and secondary metabolites.</title>
        <authorList>
            <person name="Sorensen T."/>
        </authorList>
    </citation>
    <scope>NUCLEOTIDE SEQUENCE [LARGE SCALE GENOMIC DNA]</scope>
    <source>
        <strain evidence="8 9">CBS 33761</strain>
    </source>
</reference>
<dbReference type="PROSITE" id="PS50142">
    <property type="entry name" value="RNASE_3_2"/>
    <property type="match status" value="1"/>
</dbReference>
<evidence type="ECO:0000259" key="6">
    <source>
        <dbReference type="PROSITE" id="PS50137"/>
    </source>
</evidence>
<dbReference type="Gene3D" id="1.10.1520.10">
    <property type="entry name" value="Ribonuclease III domain"/>
    <property type="match status" value="1"/>
</dbReference>
<dbReference type="PROSITE" id="PS00517">
    <property type="entry name" value="RNASE_3_1"/>
    <property type="match status" value="1"/>
</dbReference>
<keyword evidence="2" id="KW-0378">Hydrolase</keyword>
<dbReference type="InterPro" id="IPR000999">
    <property type="entry name" value="RNase_III_dom"/>
</dbReference>
<evidence type="ECO:0000256" key="4">
    <source>
        <dbReference type="ARBA" id="ARBA00022884"/>
    </source>
</evidence>
<dbReference type="SUPFAM" id="SSF69065">
    <property type="entry name" value="RNase III domain-like"/>
    <property type="match status" value="1"/>
</dbReference>
<comment type="caution">
    <text evidence="8">The sequence shown here is derived from an EMBL/GenBank/DDBJ whole genome shotgun (WGS) entry which is preliminary data.</text>
</comment>
<evidence type="ECO:0000256" key="2">
    <source>
        <dbReference type="ARBA" id="ARBA00022801"/>
    </source>
</evidence>
<feature type="domain" description="RNase III" evidence="7">
    <location>
        <begin position="1"/>
        <end position="142"/>
    </location>
</feature>
<dbReference type="PROSITE" id="PS50137">
    <property type="entry name" value="DS_RBD"/>
    <property type="match status" value="1"/>
</dbReference>
<dbReference type="EMBL" id="JAQQWK010000006">
    <property type="protein sequence ID" value="KAK8039233.1"/>
    <property type="molecule type" value="Genomic_DNA"/>
</dbReference>
<dbReference type="SMART" id="SM00535">
    <property type="entry name" value="RIBOc"/>
    <property type="match status" value="1"/>
</dbReference>
<dbReference type="CDD" id="cd00593">
    <property type="entry name" value="RIBOc"/>
    <property type="match status" value="1"/>
</dbReference>
<dbReference type="Proteomes" id="UP001444661">
    <property type="component" value="Unassembled WGS sequence"/>
</dbReference>
<proteinExistence type="predicted"/>
<keyword evidence="4 5" id="KW-0694">RNA-binding</keyword>
<evidence type="ECO:0000256" key="3">
    <source>
        <dbReference type="ARBA" id="ARBA00022842"/>
    </source>
</evidence>
<keyword evidence="3" id="KW-0460">Magnesium</keyword>
<protein>
    <submittedName>
        <fullName evidence="8">Dicer-like protein 2</fullName>
    </submittedName>
</protein>
<accession>A0ABR1SY33</accession>
<sequence length="264" mass="30119">MERLEFLGDAILDYIIVTELWEHDLPEQDMHLLRTGSVNADLLGFVAMEWTVDRKESRLVDDVPVEVTVQEPFWKFMRFDSREIALLQNAVEERYGQQHDAIRDALDRAPTYPWTLLARLGTPKFFSDMFESVMGAVWLDTGDMKACRRLVDRAGIMPYLQRLLRDKVDVLHPKNQLGEIAGDKRVRYKVCVDPDAAGPLPYSCKVYVGDRLLVDVAGGFKREEVQTKAAEMAYMLLKEHGLEYLDGCPVESDCGGTDVIMKDV</sequence>
<keyword evidence="9" id="KW-1185">Reference proteome</keyword>
<dbReference type="SUPFAM" id="SSF54768">
    <property type="entry name" value="dsRNA-binding domain-like"/>
    <property type="match status" value="1"/>
</dbReference>
<dbReference type="Pfam" id="PF00636">
    <property type="entry name" value="Ribonuclease_3"/>
    <property type="match status" value="1"/>
</dbReference>
<organism evidence="8 9">
    <name type="scientific">Apiospora rasikravindrae</name>
    <dbReference type="NCBI Taxonomy" id="990691"/>
    <lineage>
        <taxon>Eukaryota</taxon>
        <taxon>Fungi</taxon>
        <taxon>Dikarya</taxon>
        <taxon>Ascomycota</taxon>
        <taxon>Pezizomycotina</taxon>
        <taxon>Sordariomycetes</taxon>
        <taxon>Xylariomycetidae</taxon>
        <taxon>Amphisphaeriales</taxon>
        <taxon>Apiosporaceae</taxon>
        <taxon>Apiospora</taxon>
    </lineage>
</organism>
<evidence type="ECO:0000313" key="9">
    <source>
        <dbReference type="Proteomes" id="UP001444661"/>
    </source>
</evidence>
<name>A0ABR1SY33_9PEZI</name>
<evidence type="ECO:0000256" key="5">
    <source>
        <dbReference type="PROSITE-ProRule" id="PRU00266"/>
    </source>
</evidence>
<feature type="domain" description="DRBM" evidence="6">
    <location>
        <begin position="172"/>
        <end position="239"/>
    </location>
</feature>